<keyword evidence="2" id="KW-1185">Reference proteome</keyword>
<evidence type="ECO:0000313" key="2">
    <source>
        <dbReference type="Proteomes" id="UP000051936"/>
    </source>
</evidence>
<dbReference type="EMBL" id="LJYG01000085">
    <property type="protein sequence ID" value="KRQ10173.1"/>
    <property type="molecule type" value="Genomic_DNA"/>
</dbReference>
<reference evidence="1 2" key="1">
    <citation type="submission" date="2015-09" db="EMBL/GenBank/DDBJ databases">
        <title>Draft Genome Sequence of Bradyrhizobium manausense Strain BR 3351T, a Novel Symbiotic Nitrogen-Fixing Alphaproteobacterium Isolated from Brazilian Amazon Rain Forest.</title>
        <authorList>
            <person name="De Araujo J.L."/>
            <person name="Zilli J.E."/>
        </authorList>
    </citation>
    <scope>NUCLEOTIDE SEQUENCE [LARGE SCALE GENOMIC DNA]</scope>
    <source>
        <strain evidence="1 2">BR3351</strain>
    </source>
</reference>
<accession>A0A0R3DPA8</accession>
<comment type="caution">
    <text evidence="1">The sequence shown here is derived from an EMBL/GenBank/DDBJ whole genome shotgun (WGS) entry which is preliminary data.</text>
</comment>
<dbReference type="AlphaFoldDB" id="A0A0R3DPA8"/>
<gene>
    <name evidence="1" type="ORF">AOQ71_19585</name>
</gene>
<organism evidence="1 2">
    <name type="scientific">Bradyrhizobium manausense</name>
    <dbReference type="NCBI Taxonomy" id="989370"/>
    <lineage>
        <taxon>Bacteria</taxon>
        <taxon>Pseudomonadati</taxon>
        <taxon>Pseudomonadota</taxon>
        <taxon>Alphaproteobacteria</taxon>
        <taxon>Hyphomicrobiales</taxon>
        <taxon>Nitrobacteraceae</taxon>
        <taxon>Bradyrhizobium</taxon>
    </lineage>
</organism>
<name>A0A0R3DPA8_9BRAD</name>
<sequence>MAKPEYLCAMKLKALTRASFEDRYFDDLVELASAAGIKDAEQLTDLFFRFYPDEKLDPVAKAHIPEASALVLRPGRWPVGRGTSFVGSIFQWSVSTLGMRTRLCQCV</sequence>
<protein>
    <submittedName>
        <fullName evidence="1">Uncharacterized protein</fullName>
    </submittedName>
</protein>
<evidence type="ECO:0000313" key="1">
    <source>
        <dbReference type="EMBL" id="KRQ10173.1"/>
    </source>
</evidence>
<proteinExistence type="predicted"/>
<dbReference type="Proteomes" id="UP000051936">
    <property type="component" value="Unassembled WGS sequence"/>
</dbReference>